<evidence type="ECO:0000313" key="5">
    <source>
        <dbReference type="Proteomes" id="UP000532311"/>
    </source>
</evidence>
<dbReference type="InterPro" id="IPR002110">
    <property type="entry name" value="Ankyrin_rpt"/>
</dbReference>
<dbReference type="PANTHER" id="PTHR24189:SF50">
    <property type="entry name" value="ANKYRIN REPEAT AND SOCS BOX PROTEIN 2"/>
    <property type="match status" value="1"/>
</dbReference>
<evidence type="ECO:0000313" key="4">
    <source>
        <dbReference type="EMBL" id="KAF5695536.1"/>
    </source>
</evidence>
<evidence type="ECO:0000256" key="2">
    <source>
        <dbReference type="ARBA" id="ARBA00023043"/>
    </source>
</evidence>
<organism evidence="4 5">
    <name type="scientific">Fusarium globosum</name>
    <dbReference type="NCBI Taxonomy" id="78864"/>
    <lineage>
        <taxon>Eukaryota</taxon>
        <taxon>Fungi</taxon>
        <taxon>Dikarya</taxon>
        <taxon>Ascomycota</taxon>
        <taxon>Pezizomycotina</taxon>
        <taxon>Sordariomycetes</taxon>
        <taxon>Hypocreomycetidae</taxon>
        <taxon>Hypocreales</taxon>
        <taxon>Nectriaceae</taxon>
        <taxon>Fusarium</taxon>
        <taxon>Fusarium fujikuroi species complex</taxon>
    </lineage>
</organism>
<keyword evidence="1" id="KW-0677">Repeat</keyword>
<gene>
    <name evidence="4" type="ORF">FGLOB1_14007</name>
</gene>
<dbReference type="SUPFAM" id="SSF48403">
    <property type="entry name" value="Ankyrin repeat"/>
    <property type="match status" value="1"/>
</dbReference>
<feature type="repeat" description="ANK" evidence="3">
    <location>
        <begin position="46"/>
        <end position="79"/>
    </location>
</feature>
<dbReference type="PANTHER" id="PTHR24189">
    <property type="entry name" value="MYOTROPHIN"/>
    <property type="match status" value="1"/>
</dbReference>
<dbReference type="PROSITE" id="PS50088">
    <property type="entry name" value="ANK_REPEAT"/>
    <property type="match status" value="1"/>
</dbReference>
<dbReference type="Gene3D" id="1.25.40.20">
    <property type="entry name" value="Ankyrin repeat-containing domain"/>
    <property type="match status" value="2"/>
</dbReference>
<protein>
    <submittedName>
        <fullName evidence="4">Ankyrin repeat-containing protein</fullName>
    </submittedName>
</protein>
<dbReference type="SMART" id="SM00248">
    <property type="entry name" value="ANK"/>
    <property type="match status" value="4"/>
</dbReference>
<comment type="caution">
    <text evidence="4">The sequence shown here is derived from an EMBL/GenBank/DDBJ whole genome shotgun (WGS) entry which is preliminary data.</text>
</comment>
<reference evidence="4 5" key="1">
    <citation type="submission" date="2020-05" db="EMBL/GenBank/DDBJ databases">
        <title>Identification and distribution of gene clusters putatively required for synthesis of sphingolipid metabolism inhibitors in phylogenetically diverse species of the filamentous fungus Fusarium.</title>
        <authorList>
            <person name="Kim H.-S."/>
            <person name="Busman M."/>
            <person name="Brown D.W."/>
            <person name="Divon H."/>
            <person name="Uhlig S."/>
            <person name="Proctor R.H."/>
        </authorList>
    </citation>
    <scope>NUCLEOTIDE SEQUENCE [LARGE SCALE GENOMIC DNA]</scope>
    <source>
        <strain evidence="4 5">NRRL 26131</strain>
    </source>
</reference>
<keyword evidence="2 3" id="KW-0040">ANK repeat</keyword>
<dbReference type="InterPro" id="IPR036770">
    <property type="entry name" value="Ankyrin_rpt-contain_sf"/>
</dbReference>
<proteinExistence type="predicted"/>
<keyword evidence="5" id="KW-1185">Reference proteome</keyword>
<accession>A0A8H5XL56</accession>
<dbReference type="AlphaFoldDB" id="A0A8H5XL56"/>
<dbReference type="InterPro" id="IPR050745">
    <property type="entry name" value="Multifunctional_regulatory"/>
</dbReference>
<dbReference type="Pfam" id="PF00023">
    <property type="entry name" value="Ank"/>
    <property type="match status" value="2"/>
</dbReference>
<evidence type="ECO:0000256" key="3">
    <source>
        <dbReference type="PROSITE-ProRule" id="PRU00023"/>
    </source>
</evidence>
<name>A0A8H5XL56_9HYPO</name>
<dbReference type="EMBL" id="JAAQPF010000965">
    <property type="protein sequence ID" value="KAF5695536.1"/>
    <property type="molecule type" value="Genomic_DNA"/>
</dbReference>
<evidence type="ECO:0000256" key="1">
    <source>
        <dbReference type="ARBA" id="ARBA00022737"/>
    </source>
</evidence>
<dbReference type="Proteomes" id="UP000532311">
    <property type="component" value="Unassembled WGS sequence"/>
</dbReference>
<sequence>MDEIRPNVNFNYGDTALTAAAQAGLVDVVKVLITDGRIEIDYENRDGRNALSFAAESGSEVAVSELLATRAANPNSQDSQARTPLMWSVDPGSGYGPGGWEAYEGVVRRLLDDSEIAVNASDSSGWTALLYAARNGAFGLVMALLEHPQIDPMAGPTNTSALAEAARNGHADVVHALISIGRVDVNAVLDHYYERQTTDKETIPQEEKLHF</sequence>
<dbReference type="Pfam" id="PF12796">
    <property type="entry name" value="Ank_2"/>
    <property type="match status" value="1"/>
</dbReference>